<sequence>MTFLPMTTRDELPPEARSAVERRLEFDASPITALESTILANPASFAAYLEWYALREEIAPWIGERAVSLFSYAISDENDCEVCSLAFRRLLVDSGDDPDRPEVTETEQLLIDWGRLIVRSPHGIPDAFYARLESAFSPERRLTLLAFAGQMIAVNLIATVGRVPLDPALAAYRRPGRDV</sequence>
<organism evidence="1 2">
    <name type="scientific">Lacisediminihabitans profunda</name>
    <dbReference type="NCBI Taxonomy" id="2594790"/>
    <lineage>
        <taxon>Bacteria</taxon>
        <taxon>Bacillati</taxon>
        <taxon>Actinomycetota</taxon>
        <taxon>Actinomycetes</taxon>
        <taxon>Micrococcales</taxon>
        <taxon>Microbacteriaceae</taxon>
        <taxon>Lacisediminihabitans</taxon>
    </lineage>
</organism>
<evidence type="ECO:0000313" key="1">
    <source>
        <dbReference type="EMBL" id="TXN31468.1"/>
    </source>
</evidence>
<proteinExistence type="predicted"/>
<protein>
    <recommendedName>
        <fullName evidence="3">Carboxymuconolactone decarboxylase family protein</fullName>
    </recommendedName>
</protein>
<accession>A0A5C8UV39</accession>
<name>A0A5C8UV39_9MICO</name>
<comment type="caution">
    <text evidence="1">The sequence shown here is derived from an EMBL/GenBank/DDBJ whole genome shotgun (WGS) entry which is preliminary data.</text>
</comment>
<reference evidence="1 2" key="1">
    <citation type="submission" date="2019-08" db="EMBL/GenBank/DDBJ databases">
        <title>Bacterial whole genome sequence for Glaciihabitans sp. CHu50b-6-2.</title>
        <authorList>
            <person name="Jin L."/>
        </authorList>
    </citation>
    <scope>NUCLEOTIDE SEQUENCE [LARGE SCALE GENOMIC DNA]</scope>
    <source>
        <strain evidence="1 2">CHu50b-6-2</strain>
    </source>
</reference>
<evidence type="ECO:0008006" key="3">
    <source>
        <dbReference type="Google" id="ProtNLM"/>
    </source>
</evidence>
<dbReference type="SUPFAM" id="SSF69118">
    <property type="entry name" value="AhpD-like"/>
    <property type="match status" value="1"/>
</dbReference>
<dbReference type="EMBL" id="VRMG01000005">
    <property type="protein sequence ID" value="TXN31468.1"/>
    <property type="molecule type" value="Genomic_DNA"/>
</dbReference>
<gene>
    <name evidence="1" type="ORF">FVP33_07965</name>
</gene>
<evidence type="ECO:0000313" key="2">
    <source>
        <dbReference type="Proteomes" id="UP000321379"/>
    </source>
</evidence>
<dbReference type="InterPro" id="IPR029032">
    <property type="entry name" value="AhpD-like"/>
</dbReference>
<keyword evidence="2" id="KW-1185">Reference proteome</keyword>
<dbReference type="RefSeq" id="WP_147783055.1">
    <property type="nucleotide sequence ID" value="NZ_VRMG01000005.1"/>
</dbReference>
<dbReference type="Gene3D" id="1.20.1290.10">
    <property type="entry name" value="AhpD-like"/>
    <property type="match status" value="1"/>
</dbReference>
<dbReference type="Proteomes" id="UP000321379">
    <property type="component" value="Unassembled WGS sequence"/>
</dbReference>
<dbReference type="AlphaFoldDB" id="A0A5C8UV39"/>